<keyword evidence="3" id="KW-1185">Reference proteome</keyword>
<gene>
    <name evidence="2" type="ORF">SAMN05421753_101476</name>
</gene>
<feature type="domain" description="Pyrrolo-quinoline quinone repeat" evidence="1">
    <location>
        <begin position="181"/>
        <end position="244"/>
    </location>
</feature>
<dbReference type="InterPro" id="IPR015943">
    <property type="entry name" value="WD40/YVTN_repeat-like_dom_sf"/>
</dbReference>
<dbReference type="InterPro" id="IPR002372">
    <property type="entry name" value="PQQ_rpt_dom"/>
</dbReference>
<dbReference type="PANTHER" id="PTHR34512:SF30">
    <property type="entry name" value="OUTER MEMBRANE PROTEIN ASSEMBLY FACTOR BAMB"/>
    <property type="match status" value="1"/>
</dbReference>
<dbReference type="EMBL" id="FOQD01000001">
    <property type="protein sequence ID" value="SFH62119.1"/>
    <property type="molecule type" value="Genomic_DNA"/>
</dbReference>
<dbReference type="RefSeq" id="WP_092047561.1">
    <property type="nucleotide sequence ID" value="NZ_FOQD01000001.1"/>
</dbReference>
<name>A0A1I3BJL9_9PLAN</name>
<reference evidence="3" key="1">
    <citation type="submission" date="2016-10" db="EMBL/GenBank/DDBJ databases">
        <authorList>
            <person name="Varghese N."/>
            <person name="Submissions S."/>
        </authorList>
    </citation>
    <scope>NUCLEOTIDE SEQUENCE [LARGE SCALE GENOMIC DNA]</scope>
    <source>
        <strain evidence="3">DSM 26348</strain>
    </source>
</reference>
<dbReference type="InterPro" id="IPR018391">
    <property type="entry name" value="PQQ_b-propeller_rpt"/>
</dbReference>
<feature type="domain" description="Pyrrolo-quinoline quinone repeat" evidence="1">
    <location>
        <begin position="44"/>
        <end position="157"/>
    </location>
</feature>
<evidence type="ECO:0000313" key="3">
    <source>
        <dbReference type="Proteomes" id="UP000199518"/>
    </source>
</evidence>
<dbReference type="InterPro" id="IPR011047">
    <property type="entry name" value="Quinoprotein_ADH-like_sf"/>
</dbReference>
<dbReference type="AlphaFoldDB" id="A0A1I3BJL9"/>
<dbReference type="SUPFAM" id="SSF50998">
    <property type="entry name" value="Quinoprotein alcohol dehydrogenase-like"/>
    <property type="match status" value="1"/>
</dbReference>
<dbReference type="STRING" id="1576369.SAMN05421753_101476"/>
<dbReference type="OrthoDB" id="244732at2"/>
<protein>
    <submittedName>
        <fullName evidence="2">Outer membrane protein assembly factor BamB, contains PQQ-like beta-propeller repeat</fullName>
    </submittedName>
</protein>
<dbReference type="Pfam" id="PF13360">
    <property type="entry name" value="PQQ_2"/>
    <property type="match status" value="3"/>
</dbReference>
<proteinExistence type="predicted"/>
<dbReference type="SMART" id="SM00564">
    <property type="entry name" value="PQQ"/>
    <property type="match status" value="6"/>
</dbReference>
<sequence>MRFGLLVVCGCISSVAVGAEWVGFRGPVPEQVTAESLPAVWTPSEHVRWRTELIGVGQSSPVVWNDQVYVTTVEGPNKENCHVTAYRLNTGERLWQGSLENASPTESTVYVSKAAPTAVVDAGGVVVLFEGGNLIALSHSGERRWERNLVKEYGSVESRHGLSSSLLESGDNVIVWIERQADPYILAINKKTGENVWKTPGLGATAWSSPITLTVGGQKQLVFSATGFVRGVEPATGEILWTLEGISGNATPSPCVVGDGLLLVGASDGRGESGGGKAADSNGLIRVTKNSEGKFTAEFVWRAKRATCSFGSPLVHDGFAYFVNRTGVLFCLDVATGEEIYAERTPESCWATPLGVGDRIYLVGQKGTTTVIKAGRQFEVLSKNRLWEAEPKAETPPAGAPGQGGPPGFGEGKIQYAVAALPGCLLIRTGDELFCVGE</sequence>
<evidence type="ECO:0000313" key="2">
    <source>
        <dbReference type="EMBL" id="SFH62119.1"/>
    </source>
</evidence>
<dbReference type="PANTHER" id="PTHR34512">
    <property type="entry name" value="CELL SURFACE PROTEIN"/>
    <property type="match status" value="1"/>
</dbReference>
<dbReference type="Proteomes" id="UP000199518">
    <property type="component" value="Unassembled WGS sequence"/>
</dbReference>
<evidence type="ECO:0000259" key="1">
    <source>
        <dbReference type="Pfam" id="PF13360"/>
    </source>
</evidence>
<organism evidence="2 3">
    <name type="scientific">Planctomicrobium piriforme</name>
    <dbReference type="NCBI Taxonomy" id="1576369"/>
    <lineage>
        <taxon>Bacteria</taxon>
        <taxon>Pseudomonadati</taxon>
        <taxon>Planctomycetota</taxon>
        <taxon>Planctomycetia</taxon>
        <taxon>Planctomycetales</taxon>
        <taxon>Planctomycetaceae</taxon>
        <taxon>Planctomicrobium</taxon>
    </lineage>
</organism>
<feature type="domain" description="Pyrrolo-quinoline quinone repeat" evidence="1">
    <location>
        <begin position="300"/>
        <end position="393"/>
    </location>
</feature>
<dbReference type="Gene3D" id="2.130.10.10">
    <property type="entry name" value="YVTN repeat-like/Quinoprotein amine dehydrogenase"/>
    <property type="match status" value="2"/>
</dbReference>
<accession>A0A1I3BJL9</accession>